<dbReference type="STRING" id="1792845.BC343_21940"/>
<dbReference type="EMBL" id="MBTF01000003">
    <property type="protein sequence ID" value="OOQ61106.1"/>
    <property type="molecule type" value="Genomic_DNA"/>
</dbReference>
<dbReference type="SUPFAM" id="SSF74653">
    <property type="entry name" value="TolA/TonB C-terminal domain"/>
    <property type="match status" value="1"/>
</dbReference>
<dbReference type="GO" id="GO:0098797">
    <property type="term" value="C:plasma membrane protein complex"/>
    <property type="evidence" value="ECO:0007669"/>
    <property type="project" value="TreeGrafter"/>
</dbReference>
<dbReference type="RefSeq" id="WP_078346933.1">
    <property type="nucleotide sequence ID" value="NZ_MBTF01000003.1"/>
</dbReference>
<dbReference type="NCBIfam" id="TIGR01352">
    <property type="entry name" value="tonB_Cterm"/>
    <property type="match status" value="1"/>
</dbReference>
<evidence type="ECO:0000256" key="3">
    <source>
        <dbReference type="ARBA" id="ARBA00022448"/>
    </source>
</evidence>
<evidence type="ECO:0000256" key="5">
    <source>
        <dbReference type="ARBA" id="ARBA00022519"/>
    </source>
</evidence>
<keyword evidence="5" id="KW-0997">Cell inner membrane</keyword>
<evidence type="ECO:0000256" key="6">
    <source>
        <dbReference type="ARBA" id="ARBA00022692"/>
    </source>
</evidence>
<evidence type="ECO:0000313" key="13">
    <source>
        <dbReference type="Proteomes" id="UP000189739"/>
    </source>
</evidence>
<dbReference type="GO" id="GO:0031992">
    <property type="term" value="F:energy transducer activity"/>
    <property type="evidence" value="ECO:0007669"/>
    <property type="project" value="TreeGrafter"/>
</dbReference>
<reference evidence="12 13" key="1">
    <citation type="submission" date="2016-07" db="EMBL/GenBank/DDBJ databases">
        <title>Genomic analysis of zinc-resistant bacterium Mucilaginibacter pedocola TBZ30.</title>
        <authorList>
            <person name="Huang J."/>
            <person name="Tang J."/>
        </authorList>
    </citation>
    <scope>NUCLEOTIDE SEQUENCE [LARGE SCALE GENOMIC DNA]</scope>
    <source>
        <strain evidence="12 13">TBZ30</strain>
    </source>
</reference>
<dbReference type="PROSITE" id="PS52015">
    <property type="entry name" value="TONB_CTD"/>
    <property type="match status" value="1"/>
</dbReference>
<dbReference type="InterPro" id="IPR037682">
    <property type="entry name" value="TonB_C"/>
</dbReference>
<dbReference type="Gene3D" id="3.30.1150.10">
    <property type="match status" value="1"/>
</dbReference>
<feature type="signal peptide" evidence="10">
    <location>
        <begin position="1"/>
        <end position="19"/>
    </location>
</feature>
<feature type="chain" id="PRO_5012391010" description="TonB C-terminal domain-containing protein" evidence="10">
    <location>
        <begin position="20"/>
        <end position="274"/>
    </location>
</feature>
<sequence>MKYLIALSFILISFTTALQAQTIAYRKVTGKITDITNKPLAGYSISLFGGTIGTTTDRAGKFSFVFPNDRPVLISIDNKQDPQVVVKVSPQQKALDIQLNDLTSAYSAQYIAEWNKKKAYNQAHAMDAYTTPEYKKFSAPEIPRGSFADVRIDEPIGAGDPVITVDRTVDPKRIYTAVEEQPKFNGNWEKYVADNLKMPASAKENNVQGRVILSYVVEKDGSLTDIKVIRGISTDCDKEATRVVSASPKWIPGKMNGQAVRTQYSIPIHFKLEP</sequence>
<dbReference type="GO" id="GO:0015031">
    <property type="term" value="P:protein transport"/>
    <property type="evidence" value="ECO:0007669"/>
    <property type="project" value="UniProtKB-KW"/>
</dbReference>
<dbReference type="SUPFAM" id="SSF49464">
    <property type="entry name" value="Carboxypeptidase regulatory domain-like"/>
    <property type="match status" value="1"/>
</dbReference>
<protein>
    <recommendedName>
        <fullName evidence="11">TonB C-terminal domain-containing protein</fullName>
    </recommendedName>
</protein>
<dbReference type="Proteomes" id="UP000189739">
    <property type="component" value="Unassembled WGS sequence"/>
</dbReference>
<evidence type="ECO:0000256" key="1">
    <source>
        <dbReference type="ARBA" id="ARBA00004383"/>
    </source>
</evidence>
<name>A0A1S9PJI6_9SPHI</name>
<comment type="subcellular location">
    <subcellularLocation>
        <location evidence="1">Cell inner membrane</location>
        <topology evidence="1">Single-pass membrane protein</topology>
        <orientation evidence="1">Periplasmic side</orientation>
    </subcellularLocation>
</comment>
<feature type="domain" description="TonB C-terminal" evidence="11">
    <location>
        <begin position="183"/>
        <end position="274"/>
    </location>
</feature>
<comment type="similarity">
    <text evidence="2">Belongs to the TonB family.</text>
</comment>
<gene>
    <name evidence="12" type="ORF">BC343_21940</name>
</gene>
<dbReference type="Gene3D" id="2.60.40.1120">
    <property type="entry name" value="Carboxypeptidase-like, regulatory domain"/>
    <property type="match status" value="1"/>
</dbReference>
<dbReference type="PANTHER" id="PTHR33446">
    <property type="entry name" value="PROTEIN TONB-RELATED"/>
    <property type="match status" value="1"/>
</dbReference>
<keyword evidence="8" id="KW-1133">Transmembrane helix</keyword>
<dbReference type="PANTHER" id="PTHR33446:SF2">
    <property type="entry name" value="PROTEIN TONB"/>
    <property type="match status" value="1"/>
</dbReference>
<keyword evidence="4" id="KW-1003">Cell membrane</keyword>
<evidence type="ECO:0000256" key="8">
    <source>
        <dbReference type="ARBA" id="ARBA00022989"/>
    </source>
</evidence>
<dbReference type="InterPro" id="IPR051045">
    <property type="entry name" value="TonB-dependent_transducer"/>
</dbReference>
<evidence type="ECO:0000256" key="7">
    <source>
        <dbReference type="ARBA" id="ARBA00022927"/>
    </source>
</evidence>
<evidence type="ECO:0000256" key="10">
    <source>
        <dbReference type="SAM" id="SignalP"/>
    </source>
</evidence>
<evidence type="ECO:0000256" key="4">
    <source>
        <dbReference type="ARBA" id="ARBA00022475"/>
    </source>
</evidence>
<proteinExistence type="inferred from homology"/>
<dbReference type="InterPro" id="IPR008969">
    <property type="entry name" value="CarboxyPept-like_regulatory"/>
</dbReference>
<keyword evidence="7" id="KW-0653">Protein transport</keyword>
<dbReference type="InterPro" id="IPR006260">
    <property type="entry name" value="TonB/TolA_C"/>
</dbReference>
<dbReference type="GO" id="GO:0055085">
    <property type="term" value="P:transmembrane transport"/>
    <property type="evidence" value="ECO:0007669"/>
    <property type="project" value="InterPro"/>
</dbReference>
<accession>A0A1S9PJI6</accession>
<keyword evidence="13" id="KW-1185">Reference proteome</keyword>
<keyword evidence="9" id="KW-0472">Membrane</keyword>
<comment type="caution">
    <text evidence="12">The sequence shown here is derived from an EMBL/GenBank/DDBJ whole genome shotgun (WGS) entry which is preliminary data.</text>
</comment>
<keyword evidence="6" id="KW-0812">Transmembrane</keyword>
<keyword evidence="10" id="KW-0732">Signal</keyword>
<dbReference type="OrthoDB" id="649093at2"/>
<dbReference type="Pfam" id="PF03544">
    <property type="entry name" value="TonB_C"/>
    <property type="match status" value="1"/>
</dbReference>
<keyword evidence="3" id="KW-0813">Transport</keyword>
<organism evidence="12 13">
    <name type="scientific">Mucilaginibacter pedocola</name>
    <dbReference type="NCBI Taxonomy" id="1792845"/>
    <lineage>
        <taxon>Bacteria</taxon>
        <taxon>Pseudomonadati</taxon>
        <taxon>Bacteroidota</taxon>
        <taxon>Sphingobacteriia</taxon>
        <taxon>Sphingobacteriales</taxon>
        <taxon>Sphingobacteriaceae</taxon>
        <taxon>Mucilaginibacter</taxon>
    </lineage>
</organism>
<evidence type="ECO:0000259" key="11">
    <source>
        <dbReference type="PROSITE" id="PS52015"/>
    </source>
</evidence>
<evidence type="ECO:0000256" key="9">
    <source>
        <dbReference type="ARBA" id="ARBA00023136"/>
    </source>
</evidence>
<evidence type="ECO:0000313" key="12">
    <source>
        <dbReference type="EMBL" id="OOQ61106.1"/>
    </source>
</evidence>
<dbReference type="AlphaFoldDB" id="A0A1S9PJI6"/>
<evidence type="ECO:0000256" key="2">
    <source>
        <dbReference type="ARBA" id="ARBA00006555"/>
    </source>
</evidence>